<name>A0A3G6N993_9FLAO</name>
<keyword evidence="2" id="KW-0012">Acyltransferase</keyword>
<dbReference type="Gene3D" id="2.160.10.10">
    <property type="entry name" value="Hexapeptide repeat proteins"/>
    <property type="match status" value="1"/>
</dbReference>
<dbReference type="GO" id="GO:0016779">
    <property type="term" value="F:nucleotidyltransferase activity"/>
    <property type="evidence" value="ECO:0007669"/>
    <property type="project" value="UniProtKB-ARBA"/>
</dbReference>
<keyword evidence="1 3" id="KW-0808">Transferase</keyword>
<dbReference type="GO" id="GO:0016746">
    <property type="term" value="F:acyltransferase activity"/>
    <property type="evidence" value="ECO:0007669"/>
    <property type="project" value="UniProtKB-KW"/>
</dbReference>
<dbReference type="PANTHER" id="PTHR43584">
    <property type="entry name" value="NUCLEOTIDYL TRANSFERASE"/>
    <property type="match status" value="1"/>
</dbReference>
<evidence type="ECO:0000256" key="2">
    <source>
        <dbReference type="ARBA" id="ARBA00023315"/>
    </source>
</evidence>
<dbReference type="Proteomes" id="UP000269076">
    <property type="component" value="Chromosome"/>
</dbReference>
<evidence type="ECO:0000313" key="4">
    <source>
        <dbReference type="Proteomes" id="UP000269076"/>
    </source>
</evidence>
<dbReference type="PANTHER" id="PTHR43584:SF9">
    <property type="entry name" value="TRANSFERASE HEXAPEPTIDE REPEAT CONTAINING PROTEIN"/>
    <property type="match status" value="1"/>
</dbReference>
<dbReference type="InterPro" id="IPR023917">
    <property type="entry name" value="Bifunctiontional_GlmU_bac-type"/>
</dbReference>
<dbReference type="AlphaFoldDB" id="A0A3G6N993"/>
<dbReference type="Pfam" id="PF13562">
    <property type="entry name" value="NTP_transf_4"/>
    <property type="match status" value="1"/>
</dbReference>
<dbReference type="SUPFAM" id="SSF51161">
    <property type="entry name" value="Trimeric LpxA-like enzymes"/>
    <property type="match status" value="1"/>
</dbReference>
<dbReference type="RefSeq" id="WP_123886725.1">
    <property type="nucleotide sequence ID" value="NZ_CP033928.1"/>
</dbReference>
<protein>
    <submittedName>
        <fullName evidence="3">Glucose-1-phosphate thymidylyltransferase</fullName>
    </submittedName>
</protein>
<proteinExistence type="predicted"/>
<reference evidence="3 4" key="1">
    <citation type="submission" date="2018-11" db="EMBL/GenBank/DDBJ databases">
        <title>Proposal to divide the Flavobacteriaceae and reorganize its genera based on Amino Acid Identity values calculated from whole genome sequences.</title>
        <authorList>
            <person name="Nicholson A.C."/>
            <person name="Gulvik C.A."/>
            <person name="Whitney A.M."/>
            <person name="Humrighouse B.W."/>
            <person name="Bell M."/>
            <person name="Holmes B."/>
            <person name="Steigerwalt A."/>
            <person name="Villarma A."/>
            <person name="Sheth M."/>
            <person name="Batra D."/>
            <person name="Pryor J."/>
            <person name="Bernardet J.-F."/>
            <person name="Hugo C."/>
            <person name="Kampfer P."/>
            <person name="Newman J."/>
            <person name="Mcquiston J.R."/>
        </authorList>
    </citation>
    <scope>NUCLEOTIDE SEQUENCE [LARGE SCALE GENOMIC DNA]</scope>
    <source>
        <strain evidence="3 4">G0211</strain>
    </source>
</reference>
<organism evidence="3 4">
    <name type="scientific">Chryseobacterium indoltheticum</name>
    <dbReference type="NCBI Taxonomy" id="254"/>
    <lineage>
        <taxon>Bacteria</taxon>
        <taxon>Pseudomonadati</taxon>
        <taxon>Bacteroidota</taxon>
        <taxon>Flavobacteriia</taxon>
        <taxon>Flavobacteriales</taxon>
        <taxon>Weeksellaceae</taxon>
        <taxon>Chryseobacterium group</taxon>
        <taxon>Chryseobacterium</taxon>
    </lineage>
</organism>
<gene>
    <name evidence="3" type="ORF">EG340_14535</name>
</gene>
<evidence type="ECO:0000256" key="1">
    <source>
        <dbReference type="ARBA" id="ARBA00022679"/>
    </source>
</evidence>
<dbReference type="NCBIfam" id="TIGR03991">
    <property type="entry name" value="alt_bact_glmU"/>
    <property type="match status" value="1"/>
</dbReference>
<sequence length="386" mass="43657">MQLVFSDAQYWEDFLPLTFTRPIAEMRCGILTFSERWQKILATTEVSWFTEMYLQQKFREPEKKESLFLVPNFLPTETVIQQIKELKQGEALVYEDELVAAKINMEGFSLHQIEKMTDIKEELVFYKKPTDLFTYNKEAIDFDFELLTKGKISQELSSTNGFLGNKEDLFIEEGAEIEFSTINTKAGKIYIGKNAEVMEGCNLRGPIALCEGSKFNLGAKIYGATTIGPHSKVGGEVSNIIIFGYSNKGHDGFVGNSVIGEWCNLGADTNSSNLKNNYGNVKLWNYRTKDFQDTGLQFAGLIMGDHSKTAINTQLNTGTVIGVASNIFKEGFPPNLIENFSWGGFKDDERFKLDKAYEVAEKVMARRKLPLTDGDKAILKHIFNEY</sequence>
<dbReference type="InterPro" id="IPR011004">
    <property type="entry name" value="Trimer_LpxA-like_sf"/>
</dbReference>
<evidence type="ECO:0000313" key="3">
    <source>
        <dbReference type="EMBL" id="AZA62176.1"/>
    </source>
</evidence>
<dbReference type="EMBL" id="CP033928">
    <property type="protein sequence ID" value="AZA62176.1"/>
    <property type="molecule type" value="Genomic_DNA"/>
</dbReference>
<dbReference type="InterPro" id="IPR050065">
    <property type="entry name" value="GlmU-like"/>
</dbReference>
<accession>A0A3G6N993</accession>